<keyword evidence="2" id="KW-1185">Reference proteome</keyword>
<dbReference type="EMBL" id="NESQ01000068">
    <property type="protein sequence ID" value="PUU80296.1"/>
    <property type="molecule type" value="Genomic_DNA"/>
</dbReference>
<dbReference type="Proteomes" id="UP000244722">
    <property type="component" value="Unassembled WGS sequence"/>
</dbReference>
<evidence type="ECO:0000313" key="2">
    <source>
        <dbReference type="Proteomes" id="UP000244722"/>
    </source>
</evidence>
<comment type="caution">
    <text evidence="1">The sequence shown here is derived from an EMBL/GenBank/DDBJ whole genome shotgun (WGS) entry which is preliminary data.</text>
</comment>
<name>A0A2T6ZXU1_TUBBO</name>
<evidence type="ECO:0000313" key="1">
    <source>
        <dbReference type="EMBL" id="PUU80296.1"/>
    </source>
</evidence>
<protein>
    <submittedName>
        <fullName evidence="1">Uncharacterized protein</fullName>
    </submittedName>
</protein>
<organism evidence="1 2">
    <name type="scientific">Tuber borchii</name>
    <name type="common">White truffle</name>
    <dbReference type="NCBI Taxonomy" id="42251"/>
    <lineage>
        <taxon>Eukaryota</taxon>
        <taxon>Fungi</taxon>
        <taxon>Dikarya</taxon>
        <taxon>Ascomycota</taxon>
        <taxon>Pezizomycotina</taxon>
        <taxon>Pezizomycetes</taxon>
        <taxon>Pezizales</taxon>
        <taxon>Tuberaceae</taxon>
        <taxon>Tuber</taxon>
    </lineage>
</organism>
<gene>
    <name evidence="1" type="ORF">B9Z19DRAFT_1172336</name>
</gene>
<feature type="non-terminal residue" evidence="1">
    <location>
        <position position="1"/>
    </location>
</feature>
<dbReference type="OrthoDB" id="5297131at2759"/>
<accession>A0A2T6ZXU1</accession>
<dbReference type="STRING" id="42251.A0A2T6ZXU1"/>
<sequence>HNQKVQLATPFPLRWKHVLITESLNLANNQPKTRNPAMNCGLGVSPLPETVEYDVTEISDYITTVLQQLKQEGAYGIFVGLGYSKGPVVPTFIFGVPQINTPEVVLPQPPHNIPTWVQEDRFILIPGSRNSWALSPISNPGRIAIDAISVGIEGSLEGAGSFGGYLKKESLPDKIFGITAAHCMPEASIGLAVCSPSTIEVTSRFNRLLGYTTICPPTPGHRVQINQSKQTEAQSILQQFRFHNHPEGTTFLDPADSDKEKKGVLSGQHLGEIVSYDCAPYKGLLHLYDQKLQSHGLRRFFSGRHWETRLDWCLFSCDMNR</sequence>
<dbReference type="AlphaFoldDB" id="A0A2T6ZXU1"/>
<reference evidence="1 2" key="1">
    <citation type="submission" date="2017-04" db="EMBL/GenBank/DDBJ databases">
        <title>Draft genome sequence of Tuber borchii Vittad., a whitish edible truffle.</title>
        <authorList>
            <consortium name="DOE Joint Genome Institute"/>
            <person name="Murat C."/>
            <person name="Kuo A."/>
            <person name="Barry K.W."/>
            <person name="Clum A."/>
            <person name="Dockter R.B."/>
            <person name="Fauchery L."/>
            <person name="Iotti M."/>
            <person name="Kohler A."/>
            <person name="Labutti K."/>
            <person name="Lindquist E.A."/>
            <person name="Lipzen A."/>
            <person name="Ohm R.A."/>
            <person name="Wang M."/>
            <person name="Grigoriev I.V."/>
            <person name="Zambonelli A."/>
            <person name="Martin F.M."/>
        </authorList>
    </citation>
    <scope>NUCLEOTIDE SEQUENCE [LARGE SCALE GENOMIC DNA]</scope>
    <source>
        <strain evidence="1 2">Tbo3840</strain>
    </source>
</reference>
<proteinExistence type="predicted"/>